<evidence type="ECO:0000313" key="5">
    <source>
        <dbReference type="Proteomes" id="UP000502298"/>
    </source>
</evidence>
<reference evidence="4 5" key="1">
    <citation type="submission" date="2020-03" db="EMBL/GenBank/DDBJ databases">
        <title>Complete genome of Arcanobacterium buesumensis sp. nov. strain 2701.</title>
        <authorList>
            <person name="Borowiak M."/>
            <person name="Alssahen M."/>
            <person name="Laemmler C."/>
            <person name="Malorny B."/>
            <person name="Hassan A."/>
            <person name="Prenger-Berninghoff E."/>
            <person name="Ploetz M."/>
            <person name="Abdulmawjood A."/>
        </authorList>
    </citation>
    <scope>NUCLEOTIDE SEQUENCE [LARGE SCALE GENOMIC DNA]</scope>
    <source>
        <strain evidence="4 5">2701</strain>
    </source>
</reference>
<organism evidence="4 5">
    <name type="scientific">Arcanobacterium buesumense</name>
    <dbReference type="NCBI Taxonomy" id="2722751"/>
    <lineage>
        <taxon>Bacteria</taxon>
        <taxon>Bacillati</taxon>
        <taxon>Actinomycetota</taxon>
        <taxon>Actinomycetes</taxon>
        <taxon>Actinomycetales</taxon>
        <taxon>Actinomycetaceae</taxon>
        <taxon>Arcanobacterium</taxon>
    </lineage>
</organism>
<dbReference type="Proteomes" id="UP000502298">
    <property type="component" value="Chromosome"/>
</dbReference>
<evidence type="ECO:0000256" key="1">
    <source>
        <dbReference type="ARBA" id="ARBA00043967"/>
    </source>
</evidence>
<dbReference type="KEGG" id="arca:HC352_04530"/>
<dbReference type="AlphaFoldDB" id="A0A6H2ELB2"/>
<proteinExistence type="inferred from homology"/>
<dbReference type="PANTHER" id="PTHR30508">
    <property type="entry name" value="FES CLUSTER ASSEMBLY PROTEIN SUF"/>
    <property type="match status" value="1"/>
</dbReference>
<evidence type="ECO:0000259" key="2">
    <source>
        <dbReference type="Pfam" id="PF01458"/>
    </source>
</evidence>
<dbReference type="InterPro" id="IPR037284">
    <property type="entry name" value="SUF_FeS_clus_asmbl_SufBD_sf"/>
</dbReference>
<feature type="domain" description="SUF system FeS cluster assembly SufBD core" evidence="2">
    <location>
        <begin position="217"/>
        <end position="451"/>
    </location>
</feature>
<dbReference type="PANTHER" id="PTHR30508:SF1">
    <property type="entry name" value="UPF0051 PROTEIN ABCI8, CHLOROPLASTIC-RELATED"/>
    <property type="match status" value="1"/>
</dbReference>
<dbReference type="SUPFAM" id="SSF101960">
    <property type="entry name" value="Stabilizer of iron transporter SufD"/>
    <property type="match status" value="1"/>
</dbReference>
<dbReference type="Pfam" id="PF19295">
    <property type="entry name" value="SufBD_N"/>
    <property type="match status" value="1"/>
</dbReference>
<feature type="domain" description="SUF system FeS cluster assembly SufBD N-terminal" evidence="3">
    <location>
        <begin position="149"/>
        <end position="214"/>
    </location>
</feature>
<dbReference type="RefSeq" id="WP_168917781.1">
    <property type="nucleotide sequence ID" value="NZ_CP050804.1"/>
</dbReference>
<dbReference type="InterPro" id="IPR000825">
    <property type="entry name" value="SUF_FeS_clus_asmbl_SufBD_core"/>
</dbReference>
<accession>A0A6H2ELB2</accession>
<dbReference type="InterPro" id="IPR010231">
    <property type="entry name" value="SUF_FeS_clus_asmbl_SufB"/>
</dbReference>
<dbReference type="Pfam" id="PF01458">
    <property type="entry name" value="SUFBD_core"/>
    <property type="match status" value="1"/>
</dbReference>
<dbReference type="InterPro" id="IPR045595">
    <property type="entry name" value="SufBD_N"/>
</dbReference>
<protein>
    <submittedName>
        <fullName evidence="4">Fe-S cluster assembly protein SufB</fullName>
    </submittedName>
</protein>
<evidence type="ECO:0000313" key="4">
    <source>
        <dbReference type="EMBL" id="QJC21841.1"/>
    </source>
</evidence>
<comment type="similarity">
    <text evidence="1">Belongs to the iron-sulfur cluster assembly SufBD family.</text>
</comment>
<gene>
    <name evidence="4" type="primary">sufB</name>
    <name evidence="4" type="ORF">HC352_04530</name>
</gene>
<dbReference type="GO" id="GO:0016226">
    <property type="term" value="P:iron-sulfur cluster assembly"/>
    <property type="evidence" value="ECO:0007669"/>
    <property type="project" value="InterPro"/>
</dbReference>
<dbReference type="InterPro" id="IPR055346">
    <property type="entry name" value="Fe-S_cluster_assembly_SufBD"/>
</dbReference>
<name>A0A6H2ELB2_9ACTO</name>
<evidence type="ECO:0000259" key="3">
    <source>
        <dbReference type="Pfam" id="PF19295"/>
    </source>
</evidence>
<sequence length="480" mass="53599">MTQTGTGSTRQLSQEETIEAIGGKYQYGWRDTDNAGATAKRGLDESVVRDISERKGEPDWMLKKRLKALTLFQKRPMPTWGADLADIDFDSIKYYVKSTEGQANSWEDLPEEIKNTYDRLGIPEAEKARLVAGVAAQYESEVVYHKIREDLEEQGVIFLDTDSGLREHPEIFQEYFGTAIPLGDNKFASLNSAVWSGGSFIYVPKGVHVEIPLQAYFRINTENMGQFERTLIIADEGSYIHYVEGCTAPIYKSDSLHSAVVEIFVKKNARVRYTTIQNWSNNVYNLVTKRAMVEAGGTMEWIDGNIGSKVTMKYPAVYLMGEHARGETLSIAFAGEGQYQDTGSKMVHMAPNTSSSIVSKSVARGGGRSAYRGLVQIDPEAKHSKSNVLCDALLVDSISRSDTYPYVDVRVDDVEMGHEATVSKVSEDQLFYLMSRGIEETEAMAMIVRGFVEPIARELPMEYALELNRLIELQMEGSVG</sequence>
<dbReference type="EMBL" id="CP050804">
    <property type="protein sequence ID" value="QJC21841.1"/>
    <property type="molecule type" value="Genomic_DNA"/>
</dbReference>
<keyword evidence="5" id="KW-1185">Reference proteome</keyword>
<dbReference type="NCBIfam" id="TIGR01980">
    <property type="entry name" value="sufB"/>
    <property type="match status" value="1"/>
</dbReference>